<dbReference type="eggNOG" id="COG0346">
    <property type="taxonomic scope" value="Bacteria"/>
</dbReference>
<accession>C5BI77</accession>
<dbReference type="AlphaFoldDB" id="C5BI77"/>
<dbReference type="InterPro" id="IPR004360">
    <property type="entry name" value="Glyas_Fos-R_dOase_dom"/>
</dbReference>
<keyword evidence="3" id="KW-1185">Reference proteome</keyword>
<protein>
    <submittedName>
        <fullName evidence="2">Glyoxalase family protein</fullName>
    </submittedName>
</protein>
<dbReference type="PANTHER" id="PTHR36503:SF1">
    <property type="entry name" value="BLR2520 PROTEIN"/>
    <property type="match status" value="1"/>
</dbReference>
<dbReference type="SUPFAM" id="SSF54593">
    <property type="entry name" value="Glyoxalase/Bleomycin resistance protein/Dihydroxybiphenyl dioxygenase"/>
    <property type="match status" value="1"/>
</dbReference>
<dbReference type="OrthoDB" id="2719609at2"/>
<proteinExistence type="predicted"/>
<feature type="domain" description="Glyoxalase/fosfomycin resistance/dioxygenase" evidence="1">
    <location>
        <begin position="8"/>
        <end position="117"/>
    </location>
</feature>
<dbReference type="KEGG" id="ttu:TERTU_4253"/>
<organism evidence="2 3">
    <name type="scientific">Teredinibacter turnerae (strain ATCC 39867 / T7901)</name>
    <dbReference type="NCBI Taxonomy" id="377629"/>
    <lineage>
        <taxon>Bacteria</taxon>
        <taxon>Pseudomonadati</taxon>
        <taxon>Pseudomonadota</taxon>
        <taxon>Gammaproteobacteria</taxon>
        <taxon>Cellvibrionales</taxon>
        <taxon>Cellvibrionaceae</taxon>
        <taxon>Teredinibacter</taxon>
    </lineage>
</organism>
<dbReference type="Gene3D" id="3.10.180.10">
    <property type="entry name" value="2,3-Dihydroxybiphenyl 1,2-Dioxygenase, domain 1"/>
    <property type="match status" value="1"/>
</dbReference>
<evidence type="ECO:0000313" key="3">
    <source>
        <dbReference type="Proteomes" id="UP000009080"/>
    </source>
</evidence>
<sequence length="123" mass="13471">MELGTFSVSLSVKDIAISKAFYENLGFTVCAGEQSQNWLVMKNGDHLIGLFQNMFSGNILTFNPGWDQHGNPLESFMDIREIQDALKTAGIPLDKEVPEGTVGRASISLTDPDGNCILIDQHV</sequence>
<dbReference type="Pfam" id="PF00903">
    <property type="entry name" value="Glyoxalase"/>
    <property type="match status" value="1"/>
</dbReference>
<dbReference type="EMBL" id="CP001614">
    <property type="protein sequence ID" value="ACR14477.1"/>
    <property type="molecule type" value="Genomic_DNA"/>
</dbReference>
<reference evidence="2 3" key="1">
    <citation type="journal article" date="2009" name="PLoS ONE">
        <title>The complete genome of Teredinibacter turnerae T7901: an intracellular endosymbiont of marine wood-boring bivalves (shipworms).</title>
        <authorList>
            <person name="Yang J.C."/>
            <person name="Madupu R."/>
            <person name="Durkin A.S."/>
            <person name="Ekborg N.A."/>
            <person name="Pedamallu C.S."/>
            <person name="Hostetler J.B."/>
            <person name="Radune D."/>
            <person name="Toms B.S."/>
            <person name="Henrissat B."/>
            <person name="Coutinho P.M."/>
            <person name="Schwarz S."/>
            <person name="Field L."/>
            <person name="Trindade-Silva A.E."/>
            <person name="Soares C.A.G."/>
            <person name="Elshahawi S."/>
            <person name="Hanora A."/>
            <person name="Schmidt E.W."/>
            <person name="Haygood M.G."/>
            <person name="Posfai J."/>
            <person name="Benner J."/>
            <person name="Madinger C."/>
            <person name="Nove J."/>
            <person name="Anton B."/>
            <person name="Chaudhary K."/>
            <person name="Foster J."/>
            <person name="Holman A."/>
            <person name="Kumar S."/>
            <person name="Lessard P.A."/>
            <person name="Luyten Y.A."/>
            <person name="Slatko B."/>
            <person name="Wood N."/>
            <person name="Wu B."/>
            <person name="Teplitski M."/>
            <person name="Mougous J.D."/>
            <person name="Ward N."/>
            <person name="Eisen J.A."/>
            <person name="Badger J.H."/>
            <person name="Distel D.L."/>
        </authorList>
    </citation>
    <scope>NUCLEOTIDE SEQUENCE [LARGE SCALE GENOMIC DNA]</scope>
    <source>
        <strain evidence="3">ATCC 39867 / T7901</strain>
    </source>
</reference>
<gene>
    <name evidence="2" type="ordered locus">TERTU_4253</name>
</gene>
<dbReference type="PANTHER" id="PTHR36503">
    <property type="entry name" value="BLR2520 PROTEIN"/>
    <property type="match status" value="1"/>
</dbReference>
<name>C5BI77_TERTT</name>
<dbReference type="RefSeq" id="WP_015820591.1">
    <property type="nucleotide sequence ID" value="NC_012997.1"/>
</dbReference>
<dbReference type="Proteomes" id="UP000009080">
    <property type="component" value="Chromosome"/>
</dbReference>
<dbReference type="STRING" id="377629.TERTU_4253"/>
<dbReference type="HOGENOM" id="CLU_130403_0_0_6"/>
<evidence type="ECO:0000313" key="2">
    <source>
        <dbReference type="EMBL" id="ACR14477.1"/>
    </source>
</evidence>
<evidence type="ECO:0000259" key="1">
    <source>
        <dbReference type="Pfam" id="PF00903"/>
    </source>
</evidence>
<dbReference type="InterPro" id="IPR029068">
    <property type="entry name" value="Glyas_Bleomycin-R_OHBP_Dase"/>
</dbReference>